<feature type="chain" id="PRO_5004824913" description="Transthyretin-like family protein" evidence="1">
    <location>
        <begin position="17"/>
        <end position="140"/>
    </location>
</feature>
<proteinExistence type="predicted"/>
<reference evidence="3" key="1">
    <citation type="journal article" date="2014" name="Nat. Genet.">
        <title>Genome of the human hookworm Necator americanus.</title>
        <authorList>
            <person name="Tang Y.T."/>
            <person name="Gao X."/>
            <person name="Rosa B.A."/>
            <person name="Abubucker S."/>
            <person name="Hallsworth-Pepin K."/>
            <person name="Martin J."/>
            <person name="Tyagi R."/>
            <person name="Heizer E."/>
            <person name="Zhang X."/>
            <person name="Bhonagiri-Palsikar V."/>
            <person name="Minx P."/>
            <person name="Warren W.C."/>
            <person name="Wang Q."/>
            <person name="Zhan B."/>
            <person name="Hotez P.J."/>
            <person name="Sternberg P.W."/>
            <person name="Dougall A."/>
            <person name="Gaze S.T."/>
            <person name="Mulvenna J."/>
            <person name="Sotillo J."/>
            <person name="Ranganathan S."/>
            <person name="Rabelo E.M."/>
            <person name="Wilson R.K."/>
            <person name="Felgner P.L."/>
            <person name="Bethony J."/>
            <person name="Hawdon J.M."/>
            <person name="Gasser R.B."/>
            <person name="Loukas A."/>
            <person name="Mitreva M."/>
        </authorList>
    </citation>
    <scope>NUCLEOTIDE SEQUENCE [LARGE SCALE GENOMIC DNA]</scope>
</reference>
<dbReference type="KEGG" id="nai:NECAME_10538"/>
<dbReference type="OrthoDB" id="5860691at2759"/>
<evidence type="ECO:0008006" key="4">
    <source>
        <dbReference type="Google" id="ProtNLM"/>
    </source>
</evidence>
<protein>
    <recommendedName>
        <fullName evidence="4">Transthyretin-like family protein</fullName>
    </recommendedName>
</protein>
<sequence>MTASWIFLVVITTANSSFCGKSGVPFSVEVLPSGVFTLRQSAISFGYGPGIPTCSIDRLQGGIRRPMSDRKINPRVDAKYRLSTTSDFSILKVFPKKHPISNLTPMQRHDLREISKVSARRKIIVSVSDKDGVPLTISPE</sequence>
<evidence type="ECO:0000256" key="1">
    <source>
        <dbReference type="SAM" id="SignalP"/>
    </source>
</evidence>
<dbReference type="EMBL" id="KI660041">
    <property type="protein sequence ID" value="ETN78163.1"/>
    <property type="molecule type" value="Genomic_DNA"/>
</dbReference>
<accession>W2T8F1</accession>
<dbReference type="AlphaFoldDB" id="W2T8F1"/>
<keyword evidence="3" id="KW-1185">Reference proteome</keyword>
<evidence type="ECO:0000313" key="3">
    <source>
        <dbReference type="Proteomes" id="UP000053676"/>
    </source>
</evidence>
<feature type="signal peptide" evidence="1">
    <location>
        <begin position="1"/>
        <end position="16"/>
    </location>
</feature>
<gene>
    <name evidence="2" type="ORF">NECAME_10538</name>
</gene>
<organism evidence="2 3">
    <name type="scientific">Necator americanus</name>
    <name type="common">Human hookworm</name>
    <dbReference type="NCBI Taxonomy" id="51031"/>
    <lineage>
        <taxon>Eukaryota</taxon>
        <taxon>Metazoa</taxon>
        <taxon>Ecdysozoa</taxon>
        <taxon>Nematoda</taxon>
        <taxon>Chromadorea</taxon>
        <taxon>Rhabditida</taxon>
        <taxon>Rhabditina</taxon>
        <taxon>Rhabditomorpha</taxon>
        <taxon>Strongyloidea</taxon>
        <taxon>Ancylostomatidae</taxon>
        <taxon>Bunostominae</taxon>
        <taxon>Necator</taxon>
    </lineage>
</organism>
<evidence type="ECO:0000313" key="2">
    <source>
        <dbReference type="EMBL" id="ETN78163.1"/>
    </source>
</evidence>
<name>W2T8F1_NECAM</name>
<dbReference type="Proteomes" id="UP000053676">
    <property type="component" value="Unassembled WGS sequence"/>
</dbReference>
<keyword evidence="1" id="KW-0732">Signal</keyword>